<organism evidence="1 2">
    <name type="scientific">Rhabditophanes sp. KR3021</name>
    <dbReference type="NCBI Taxonomy" id="114890"/>
    <lineage>
        <taxon>Eukaryota</taxon>
        <taxon>Metazoa</taxon>
        <taxon>Ecdysozoa</taxon>
        <taxon>Nematoda</taxon>
        <taxon>Chromadorea</taxon>
        <taxon>Rhabditida</taxon>
        <taxon>Tylenchina</taxon>
        <taxon>Panagrolaimomorpha</taxon>
        <taxon>Strongyloidoidea</taxon>
        <taxon>Alloionematidae</taxon>
        <taxon>Rhabditophanes</taxon>
    </lineage>
</organism>
<proteinExistence type="predicted"/>
<name>A0AC35TG89_9BILA</name>
<dbReference type="WBParaSite" id="RSKR_0000026500.1">
    <property type="protein sequence ID" value="RSKR_0000026500.1"/>
    <property type="gene ID" value="RSKR_0000026500"/>
</dbReference>
<reference evidence="2" key="1">
    <citation type="submission" date="2016-11" db="UniProtKB">
        <authorList>
            <consortium name="WormBaseParasite"/>
        </authorList>
    </citation>
    <scope>IDENTIFICATION</scope>
    <source>
        <strain evidence="2">KR3021</strain>
    </source>
</reference>
<dbReference type="Proteomes" id="UP000095286">
    <property type="component" value="Unplaced"/>
</dbReference>
<protein>
    <submittedName>
        <fullName evidence="2">Sulfatase domain-containing protein</fullName>
    </submittedName>
</protein>
<evidence type="ECO:0000313" key="2">
    <source>
        <dbReference type="WBParaSite" id="RSKR_0000026500.1"/>
    </source>
</evidence>
<accession>A0AC35TG89</accession>
<sequence length="614" mass="72028">MYIDTNHRILFSKKRTQDPYWNYFKEDIYIPNELEIWGEDVYNTIDLKYTEPVCKYNYTNEYVIFEKGNLTLHPLNKNSNCKYQCSIKVRDSKIKLLGWINIQNESPDCDTFEVKCENKSNYQVVFEDLFIQIKKLDKIPQRKATFLKSNYTLNADGHNYSVHIIIIDSLSSSHLVRGLPKTRDILLEKYKAVELKQVNVVGENSFPNAMGLFMNRQSFAVDDKLQNRPSIPGDYSNACKAQKELSFFMPNQYLESGYVTMSSDDWPESAICYDNCRGFDDLYEHHSSEPFVRLKDTNKVYKDSFDQKCKKSHHFQLNYLEEFINKYQNRKRFSYTWSDDLIHDSINNIFAADVDYAKFFTDNQKALENSFIFFGGDHGHRMSTFGGTTLGQYEKLNPALFVAVPKKLRENKELMKNLKDNSMKHVSHFDTYATLLDINTEADRTNFKNLATFNFSTIVKDTIKGLSLFRPIDDKKRDCYTMRITGIYCLYQHLFQDLTVNVTGITKELKSAFVKELNLKIQNNNLTEKCSEMTLNEEKPFKIKFIINTNKTFVYNIVGFTLPGNANYRGYFNEDMSLSESDFFRIDSYREQAEVCERMSPFRKYCYCKSLLTN</sequence>
<evidence type="ECO:0000313" key="1">
    <source>
        <dbReference type="Proteomes" id="UP000095286"/>
    </source>
</evidence>